<dbReference type="NCBIfam" id="TIGR02595">
    <property type="entry name" value="PEP_CTERM"/>
    <property type="match status" value="1"/>
</dbReference>
<evidence type="ECO:0000313" key="3">
    <source>
        <dbReference type="Proteomes" id="UP000245125"/>
    </source>
</evidence>
<dbReference type="AlphaFoldDB" id="A0A2U3QJ03"/>
<sequence>MKDIINIFVNGHLSARSLFVQFILILGLVLVAAGGGYAAVTDINSAIVQSRVINDVPGATFTGVNNYPSSISLSETNVSASTGFGNRDQWLFSADGSTAYPFQHNDYFQASFDLVLTGNPITPRKEAGFLFHTASGNGDIQFIVNTDGHEVVQFGGISFYSFNTSNGITYNSGDTITLGMSYFLDGNNMNALQFSANGVNSPLFEFPGSGNGALDVGDGSTLGAYFQIVDDPTNPTNSGSAVFSNISITGPAPTPVPEPSTIVLLGVGLAGVGVVRRKLRK</sequence>
<evidence type="ECO:0000313" key="2">
    <source>
        <dbReference type="EMBL" id="SPQ01350.1"/>
    </source>
</evidence>
<dbReference type="InterPro" id="IPR013424">
    <property type="entry name" value="Ice-binding_C"/>
</dbReference>
<keyword evidence="3" id="KW-1185">Reference proteome</keyword>
<accession>A0A2U3QJ03</accession>
<gene>
    <name evidence="2" type="ORF">NBG4_500024</name>
</gene>
<dbReference type="EMBL" id="OUUY01000098">
    <property type="protein sequence ID" value="SPQ01350.1"/>
    <property type="molecule type" value="Genomic_DNA"/>
</dbReference>
<reference evidence="3" key="1">
    <citation type="submission" date="2018-03" db="EMBL/GenBank/DDBJ databases">
        <authorList>
            <person name="Zecchin S."/>
        </authorList>
    </citation>
    <scope>NUCLEOTIDE SEQUENCE [LARGE SCALE GENOMIC DNA]</scope>
</reference>
<dbReference type="OrthoDB" id="9840896at2"/>
<dbReference type="Proteomes" id="UP000245125">
    <property type="component" value="Unassembled WGS sequence"/>
</dbReference>
<feature type="domain" description="Ice-binding protein C-terminal" evidence="1">
    <location>
        <begin position="255"/>
        <end position="277"/>
    </location>
</feature>
<proteinExistence type="predicted"/>
<protein>
    <recommendedName>
        <fullName evidence="1">Ice-binding protein C-terminal domain-containing protein</fullName>
    </recommendedName>
</protein>
<evidence type="ECO:0000259" key="1">
    <source>
        <dbReference type="Pfam" id="PF07589"/>
    </source>
</evidence>
<name>A0A2U3QJ03_9BACT</name>
<organism evidence="2 3">
    <name type="scientific">Candidatus Sulfobium mesophilum</name>
    <dbReference type="NCBI Taxonomy" id="2016548"/>
    <lineage>
        <taxon>Bacteria</taxon>
        <taxon>Pseudomonadati</taxon>
        <taxon>Nitrospirota</taxon>
        <taxon>Nitrospiria</taxon>
        <taxon>Nitrospirales</taxon>
        <taxon>Nitrospiraceae</taxon>
        <taxon>Candidatus Sulfobium</taxon>
    </lineage>
</organism>
<dbReference type="Pfam" id="PF07589">
    <property type="entry name" value="PEP-CTERM"/>
    <property type="match status" value="1"/>
</dbReference>